<name>A0A8C2LB49_CRIGR</name>
<evidence type="ECO:0000259" key="6">
    <source>
        <dbReference type="Pfam" id="PF00061"/>
    </source>
</evidence>
<keyword evidence="3" id="KW-0964">Secreted</keyword>
<accession>A0A8C2LB49</accession>
<comment type="similarity">
    <text evidence="2">Belongs to the calycin superfamily. Lipocalin family.</text>
</comment>
<dbReference type="Proteomes" id="UP000694386">
    <property type="component" value="Unplaced"/>
</dbReference>
<dbReference type="PANTHER" id="PTHR11430">
    <property type="entry name" value="LIPOCALIN"/>
    <property type="match status" value="1"/>
</dbReference>
<evidence type="ECO:0000256" key="2">
    <source>
        <dbReference type="ARBA" id="ARBA00006889"/>
    </source>
</evidence>
<evidence type="ECO:0000256" key="1">
    <source>
        <dbReference type="ARBA" id="ARBA00004613"/>
    </source>
</evidence>
<dbReference type="Pfam" id="PF00061">
    <property type="entry name" value="Lipocalin"/>
    <property type="match status" value="1"/>
</dbReference>
<keyword evidence="5" id="KW-0732">Signal</keyword>
<evidence type="ECO:0000256" key="5">
    <source>
        <dbReference type="SAM" id="SignalP"/>
    </source>
</evidence>
<organism evidence="7 8">
    <name type="scientific">Cricetulus griseus</name>
    <name type="common">Chinese hamster</name>
    <name type="synonym">Cricetulus barabensis griseus</name>
    <dbReference type="NCBI Taxonomy" id="10029"/>
    <lineage>
        <taxon>Eukaryota</taxon>
        <taxon>Metazoa</taxon>
        <taxon>Chordata</taxon>
        <taxon>Craniata</taxon>
        <taxon>Vertebrata</taxon>
        <taxon>Euteleostomi</taxon>
        <taxon>Mammalia</taxon>
        <taxon>Eutheria</taxon>
        <taxon>Euarchontoglires</taxon>
        <taxon>Glires</taxon>
        <taxon>Rodentia</taxon>
        <taxon>Myomorpha</taxon>
        <taxon>Muroidea</taxon>
        <taxon>Cricetidae</taxon>
        <taxon>Cricetinae</taxon>
        <taxon>Cricetulus</taxon>
    </lineage>
</organism>
<dbReference type="GO" id="GO:0036094">
    <property type="term" value="F:small molecule binding"/>
    <property type="evidence" value="ECO:0007669"/>
    <property type="project" value="InterPro"/>
</dbReference>
<evidence type="ECO:0000313" key="8">
    <source>
        <dbReference type="Proteomes" id="UP000694386"/>
    </source>
</evidence>
<feature type="domain" description="Lipocalin/cytosolic fatty-acid binding" evidence="6">
    <location>
        <begin position="38"/>
        <end position="157"/>
    </location>
</feature>
<keyword evidence="4" id="KW-0590">Pheromone-binding</keyword>
<dbReference type="GO" id="GO:0005550">
    <property type="term" value="F:pheromone binding"/>
    <property type="evidence" value="ECO:0007669"/>
    <property type="project" value="UniProtKB-KW"/>
</dbReference>
<evidence type="ECO:0000256" key="4">
    <source>
        <dbReference type="ARBA" id="ARBA00023106"/>
    </source>
</evidence>
<comment type="subcellular location">
    <subcellularLocation>
        <location evidence="1">Secreted</location>
    </subcellularLocation>
</comment>
<dbReference type="Gene3D" id="2.40.128.20">
    <property type="match status" value="1"/>
</dbReference>
<evidence type="ECO:0000256" key="3">
    <source>
        <dbReference type="ARBA" id="ARBA00022525"/>
    </source>
</evidence>
<dbReference type="SUPFAM" id="SSF50814">
    <property type="entry name" value="Lipocalins"/>
    <property type="match status" value="1"/>
</dbReference>
<reference evidence="7" key="2">
    <citation type="submission" date="2025-09" db="UniProtKB">
        <authorList>
            <consortium name="Ensembl"/>
        </authorList>
    </citation>
    <scope>IDENTIFICATION</scope>
</reference>
<sequence length="164" mass="18455">MKLLLLLLLVLCLDLTIVCVHAEGKSSLSGKKFNPEQYTIGLACDKREKIEEQGSMRVFVEYIHVFKNSSLAFKFHTIISEVCSISSTDHGYNVLNLLATDSDDFVVKNFINIKTGRRVTLECYGRKPELSSNIKENSGDLCEKHGIVKENILDLTERCVAARE</sequence>
<proteinExistence type="inferred from homology"/>
<dbReference type="InterPro" id="IPR002345">
    <property type="entry name" value="Lipocalin"/>
</dbReference>
<dbReference type="GO" id="GO:0005615">
    <property type="term" value="C:extracellular space"/>
    <property type="evidence" value="ECO:0007669"/>
    <property type="project" value="TreeGrafter"/>
</dbReference>
<protein>
    <recommendedName>
        <fullName evidence="6">Lipocalin/cytosolic fatty-acid binding domain-containing protein</fullName>
    </recommendedName>
</protein>
<dbReference type="Ensembl" id="ENSCGRT00001002560.1">
    <property type="protein sequence ID" value="ENSCGRP00001002048.1"/>
    <property type="gene ID" value="ENSCGRG00001002083.1"/>
</dbReference>
<feature type="chain" id="PRO_5034959238" description="Lipocalin/cytosolic fatty-acid binding domain-containing protein" evidence="5">
    <location>
        <begin position="23"/>
        <end position="164"/>
    </location>
</feature>
<dbReference type="PANTHER" id="PTHR11430:SF76">
    <property type="entry name" value="MAJOR URINARY PROTEIN 1-RELATED"/>
    <property type="match status" value="1"/>
</dbReference>
<dbReference type="InterPro" id="IPR000566">
    <property type="entry name" value="Lipocln_cytosolic_FA-bd_dom"/>
</dbReference>
<reference evidence="7" key="1">
    <citation type="submission" date="2025-08" db="UniProtKB">
        <authorList>
            <consortium name="Ensembl"/>
        </authorList>
    </citation>
    <scope>IDENTIFICATION</scope>
</reference>
<feature type="signal peptide" evidence="5">
    <location>
        <begin position="1"/>
        <end position="22"/>
    </location>
</feature>
<dbReference type="AlphaFoldDB" id="A0A8C2LB49"/>
<dbReference type="InterPro" id="IPR012674">
    <property type="entry name" value="Calycin"/>
</dbReference>
<evidence type="ECO:0000313" key="7">
    <source>
        <dbReference type="Ensembl" id="ENSCGRP00001002048.1"/>
    </source>
</evidence>